<keyword evidence="10" id="KW-0521">NADP</keyword>
<evidence type="ECO:0000256" key="4">
    <source>
        <dbReference type="ARBA" id="ARBA00022692"/>
    </source>
</evidence>
<keyword evidence="10" id="KW-0560">Oxidoreductase</keyword>
<comment type="function">
    <text evidence="10">Catalyzes the reduction of fatty acyl-CoA to fatty alcohols.</text>
</comment>
<evidence type="ECO:0000313" key="14">
    <source>
        <dbReference type="Proteomes" id="UP000076858"/>
    </source>
</evidence>
<organism evidence="13 14">
    <name type="scientific">Daphnia magna</name>
    <dbReference type="NCBI Taxonomy" id="35525"/>
    <lineage>
        <taxon>Eukaryota</taxon>
        <taxon>Metazoa</taxon>
        <taxon>Ecdysozoa</taxon>
        <taxon>Arthropoda</taxon>
        <taxon>Crustacea</taxon>
        <taxon>Branchiopoda</taxon>
        <taxon>Diplostraca</taxon>
        <taxon>Cladocera</taxon>
        <taxon>Anomopoda</taxon>
        <taxon>Daphniidae</taxon>
        <taxon>Daphnia</taxon>
    </lineage>
</organism>
<reference evidence="13 14" key="1">
    <citation type="submission" date="2016-03" db="EMBL/GenBank/DDBJ databases">
        <title>EvidentialGene: Evidence-directed Construction of Genes on Genomes.</title>
        <authorList>
            <person name="Gilbert D.G."/>
            <person name="Choi J.-H."/>
            <person name="Mockaitis K."/>
            <person name="Colbourne J."/>
            <person name="Pfrender M."/>
        </authorList>
    </citation>
    <scope>NUCLEOTIDE SEQUENCE [LARGE SCALE GENOMIC DNA]</scope>
    <source>
        <strain evidence="13 14">Xinb3</strain>
        <tissue evidence="13">Complete organism</tissue>
    </source>
</reference>
<dbReference type="SMART" id="SM00382">
    <property type="entry name" value="AAA"/>
    <property type="match status" value="1"/>
</dbReference>
<feature type="transmembrane region" description="Helical" evidence="10">
    <location>
        <begin position="473"/>
        <end position="498"/>
    </location>
</feature>
<dbReference type="Pfam" id="PF03015">
    <property type="entry name" value="Sterile"/>
    <property type="match status" value="1"/>
</dbReference>
<evidence type="ECO:0000313" key="13">
    <source>
        <dbReference type="EMBL" id="KZS04917.1"/>
    </source>
</evidence>
<dbReference type="InterPro" id="IPR003593">
    <property type="entry name" value="AAA+_ATPase"/>
</dbReference>
<feature type="domain" description="ABC transporter" evidence="11">
    <location>
        <begin position="525"/>
        <end position="757"/>
    </location>
</feature>
<dbReference type="Gene3D" id="3.40.50.300">
    <property type="entry name" value="P-loop containing nucleotide triphosphate hydrolases"/>
    <property type="match status" value="1"/>
</dbReference>
<dbReference type="Proteomes" id="UP000076858">
    <property type="component" value="Unassembled WGS sequence"/>
</dbReference>
<evidence type="ECO:0000256" key="9">
    <source>
        <dbReference type="ARBA" id="ARBA00023136"/>
    </source>
</evidence>
<dbReference type="AlphaFoldDB" id="A0A164MC20"/>
<evidence type="ECO:0000259" key="11">
    <source>
        <dbReference type="PROSITE" id="PS50893"/>
    </source>
</evidence>
<dbReference type="GO" id="GO:0005524">
    <property type="term" value="F:ATP binding"/>
    <property type="evidence" value="ECO:0007669"/>
    <property type="project" value="UniProtKB-KW"/>
</dbReference>
<dbReference type="SUPFAM" id="SSF52540">
    <property type="entry name" value="P-loop containing nucleoside triphosphate hydrolases"/>
    <property type="match status" value="1"/>
</dbReference>
<dbReference type="OrthoDB" id="429813at2759"/>
<dbReference type="PROSITE" id="PS50893">
    <property type="entry name" value="ABC_TRANSPORTER_2"/>
    <property type="match status" value="1"/>
</dbReference>
<dbReference type="InterPro" id="IPR017871">
    <property type="entry name" value="ABC_transporter-like_CS"/>
</dbReference>
<comment type="similarity">
    <text evidence="2 10">Belongs to the fatty acyl-CoA reductase family.</text>
</comment>
<comment type="subcellular location">
    <subcellularLocation>
        <location evidence="1">Membrane</location>
        <topology evidence="1">Multi-pass membrane protein</topology>
    </subcellularLocation>
</comment>
<dbReference type="GO" id="GO:0005777">
    <property type="term" value="C:peroxisome"/>
    <property type="evidence" value="ECO:0007669"/>
    <property type="project" value="TreeGrafter"/>
</dbReference>
<dbReference type="EC" id="1.2.1.84" evidence="10"/>
<comment type="catalytic activity">
    <reaction evidence="10">
        <text>a long-chain fatty acyl-CoA + 2 NADPH + 2 H(+) = a long-chain primary fatty alcohol + 2 NADP(+) + CoA</text>
        <dbReference type="Rhea" id="RHEA:52716"/>
        <dbReference type="ChEBI" id="CHEBI:15378"/>
        <dbReference type="ChEBI" id="CHEBI:57287"/>
        <dbReference type="ChEBI" id="CHEBI:57783"/>
        <dbReference type="ChEBI" id="CHEBI:58349"/>
        <dbReference type="ChEBI" id="CHEBI:77396"/>
        <dbReference type="ChEBI" id="CHEBI:83139"/>
        <dbReference type="EC" id="1.2.1.84"/>
    </reaction>
</comment>
<dbReference type="InterPro" id="IPR003439">
    <property type="entry name" value="ABC_transporter-like_ATP-bd"/>
</dbReference>
<evidence type="ECO:0000256" key="5">
    <source>
        <dbReference type="ARBA" id="ARBA00022741"/>
    </source>
</evidence>
<evidence type="ECO:0000256" key="10">
    <source>
        <dbReference type="RuleBase" id="RU363097"/>
    </source>
</evidence>
<feature type="transmembrane region" description="Helical" evidence="10">
    <location>
        <begin position="1116"/>
        <end position="1139"/>
    </location>
</feature>
<dbReference type="InterPro" id="IPR026055">
    <property type="entry name" value="FAR"/>
</dbReference>
<evidence type="ECO:0000256" key="7">
    <source>
        <dbReference type="ARBA" id="ARBA00022989"/>
    </source>
</evidence>
<feature type="transmembrane region" description="Helical" evidence="10">
    <location>
        <begin position="1072"/>
        <end position="1095"/>
    </location>
</feature>
<dbReference type="PANTHER" id="PTHR11011:SF116">
    <property type="entry name" value="FATTY ACYL-COA REDUCTASE CG5065-RELATED"/>
    <property type="match status" value="1"/>
</dbReference>
<dbReference type="Pfam" id="PF07993">
    <property type="entry name" value="NAD_binding_4"/>
    <property type="match status" value="1"/>
</dbReference>
<feature type="transmembrane region" description="Helical" evidence="10">
    <location>
        <begin position="1151"/>
        <end position="1175"/>
    </location>
</feature>
<dbReference type="Pfam" id="PF00005">
    <property type="entry name" value="ABC_tran"/>
    <property type="match status" value="1"/>
</dbReference>
<evidence type="ECO:0000256" key="2">
    <source>
        <dbReference type="ARBA" id="ARBA00005928"/>
    </source>
</evidence>
<dbReference type="SUPFAM" id="SSF51735">
    <property type="entry name" value="NAD(P)-binding Rossmann-fold domains"/>
    <property type="match status" value="1"/>
</dbReference>
<evidence type="ECO:0000256" key="1">
    <source>
        <dbReference type="ARBA" id="ARBA00004141"/>
    </source>
</evidence>
<sequence>MAVKADRKQSIISEFYNGRSVFVTGATGFMGKVLVEKLVRACQGIERLYLLMRPSRGQSVDCRLQGLIQNPIFDKVRKQQPDVMRKITAVTGDMTSSGLGLSPSDLQLLTDNVSIVFHSAATIKFNEELKAAFQMNVKGPLQLLEICRQMKHLQALVHVSTAFSNFDSEEIKEDVYRDAKVNPAELLEFIDCLDDDGAKNMSKQLLGNYPNTYAYTKALAEQLLKERCASVPLVIVRPSIVTAAQSEPLPGWVDNMNGTSGTMAAVGKGLFRILKIKEDMISDIIPVDYPINLMIAVAWHTATSNPTGVSVYNCTTGHLNPLTWGLLKRWTIESWLKFPTKDMMWYPGVCYTTNDLSFKINQNLLHDLPAYLMDLFMKATGKRTKWVRLYSKASEAFSTYEFFTTHQWRFISNNPIHLIEEMSVEDRNLFYFDVRKINWQNYFENYILGLRLYVLKDDIRSLPLARSNLKRLYWIQFVVLFLVLVGCILLFSAILYYVEGPAVFVSSDQFDSERNNDTCADGVLVRKANKIYGVGNSRCAILEELNMTVKKGTIYGLLGASGCGKTTLLNCLIGRRKLNSGNILVFGYEPSSEESGIPGPRVGYMPQEIALYGYFTIKETLHYFGRIYNLKADFVNAQLEFLTKLLDLPPSDRYVKTLSGGQQRRVSFAVALFHEPELLILEEPTVGVDPLLRQSIWDHLVRLSVDHGRTVIVTTHYIEEARQANTIGLMRSGRLLTEDSPENLLQKYALFSLEDVFLRLCTQDFSNSQAETVSNAETVGEIAFAVQQLSAGIDNDAFERSASQLDVSGTPIPPICVSKVVLNQGSGIINVKSGKIKKMGFKLSVKCDESEPVIHQTCNTQSTTRFFSRHRLGALIQKNFLHMFRNVGLFLFVFLLPANQVILSCLSLGGDLTSLKLAIVNDELDPTQDRVCNYTTSCTYSMFSCRYLRFIDNTTIIQVPFRSVEKALDATKRGKVWGVVHFGQDFTDELMVRRADGIYADNETIRASRVAITLDESNKQVSLTIKRQLIDAFGDFSKDILAACSYQPMAQSVPVTFLDPIYGEGKPPFTDYMIPGLILAIIYFLALALTTGVFLTERKSGLFDRSLVAGVQMTEYMVAHLVNQLIVLVGQTFFVYLFALIVFNTACHGNFALVVFLTLLQGLCGMSFGLLVSVLCDEETSAIQITLGSNYTNLLLAGMLWPMEAMPTYLRYLSNLTPQTYAIQALRNILGRGWGIERREVYMGIVTSLCWIFGLLCLSLIVVRVRKYTG</sequence>
<dbReference type="GO" id="GO:0080019">
    <property type="term" value="F:alcohol-forming very long-chain fatty acyl-CoA reductase activity"/>
    <property type="evidence" value="ECO:0007669"/>
    <property type="project" value="InterPro"/>
</dbReference>
<accession>A0A164MC20</accession>
<dbReference type="STRING" id="35525.A0A164MC20"/>
<evidence type="ECO:0000256" key="8">
    <source>
        <dbReference type="ARBA" id="ARBA00023098"/>
    </source>
</evidence>
<dbReference type="PANTHER" id="PTHR11011">
    <property type="entry name" value="MALE STERILITY PROTEIN 2-RELATED"/>
    <property type="match status" value="1"/>
</dbReference>
<keyword evidence="5" id="KW-0547">Nucleotide-binding</keyword>
<dbReference type="CDD" id="cd05236">
    <property type="entry name" value="FAR-N_SDR_e"/>
    <property type="match status" value="1"/>
</dbReference>
<dbReference type="CDD" id="cd03230">
    <property type="entry name" value="ABC_DR_subfamily_A"/>
    <property type="match status" value="1"/>
</dbReference>
<evidence type="ECO:0000256" key="3">
    <source>
        <dbReference type="ARBA" id="ARBA00022516"/>
    </source>
</evidence>
<dbReference type="InterPro" id="IPR013120">
    <property type="entry name" value="FAR_NAD-bd"/>
</dbReference>
<dbReference type="Gene3D" id="3.40.50.720">
    <property type="entry name" value="NAD(P)-binding Rossmann-like Domain"/>
    <property type="match status" value="1"/>
</dbReference>
<dbReference type="GO" id="GO:0016020">
    <property type="term" value="C:membrane"/>
    <property type="evidence" value="ECO:0007669"/>
    <property type="project" value="UniProtKB-SubCell"/>
</dbReference>
<dbReference type="PROSITE" id="PS00211">
    <property type="entry name" value="ABC_TRANSPORTER_1"/>
    <property type="match status" value="1"/>
</dbReference>
<feature type="transmembrane region" description="Helical" evidence="10">
    <location>
        <begin position="1182"/>
        <end position="1203"/>
    </location>
</feature>
<evidence type="ECO:0000256" key="6">
    <source>
        <dbReference type="ARBA" id="ARBA00022840"/>
    </source>
</evidence>
<dbReference type="InterPro" id="IPR036291">
    <property type="entry name" value="NAD(P)-bd_dom_sf"/>
</dbReference>
<feature type="transmembrane region" description="Helical" evidence="10">
    <location>
        <begin position="887"/>
        <end position="909"/>
    </location>
</feature>
<dbReference type="InterPro" id="IPR047817">
    <property type="entry name" value="ABC2_TM_bact-type"/>
</dbReference>
<comment type="caution">
    <text evidence="13">The sequence shown here is derived from an EMBL/GenBank/DDBJ whole genome shotgun (WGS) entry which is preliminary data.</text>
</comment>
<dbReference type="GO" id="GO:0016887">
    <property type="term" value="F:ATP hydrolysis activity"/>
    <property type="evidence" value="ECO:0007669"/>
    <property type="project" value="InterPro"/>
</dbReference>
<dbReference type="FunFam" id="3.40.50.720:FF:000370">
    <property type="entry name" value="Fatty acyl-CoA reductase"/>
    <property type="match status" value="1"/>
</dbReference>
<dbReference type="InterPro" id="IPR027417">
    <property type="entry name" value="P-loop_NTPase"/>
</dbReference>
<dbReference type="PROSITE" id="PS51012">
    <property type="entry name" value="ABC_TM2"/>
    <property type="match status" value="1"/>
</dbReference>
<keyword evidence="14" id="KW-1185">Reference proteome</keyword>
<dbReference type="CDD" id="cd09071">
    <property type="entry name" value="FAR_C"/>
    <property type="match status" value="1"/>
</dbReference>
<proteinExistence type="inferred from homology"/>
<name>A0A164MC20_9CRUS</name>
<dbReference type="GO" id="GO:0102965">
    <property type="term" value="F:alcohol-forming long-chain fatty acyl-CoA reductase activity"/>
    <property type="evidence" value="ECO:0007669"/>
    <property type="project" value="UniProtKB-EC"/>
</dbReference>
<evidence type="ECO:0000259" key="12">
    <source>
        <dbReference type="PROSITE" id="PS51012"/>
    </source>
</evidence>
<feature type="transmembrane region" description="Helical" evidence="10">
    <location>
        <begin position="1241"/>
        <end position="1263"/>
    </location>
</feature>
<dbReference type="EMBL" id="LRGB01003030">
    <property type="protein sequence ID" value="KZS04917.1"/>
    <property type="molecule type" value="Genomic_DNA"/>
</dbReference>
<keyword evidence="4 10" id="KW-0812">Transmembrane</keyword>
<gene>
    <name evidence="13" type="ORF">APZ42_032027</name>
</gene>
<keyword evidence="3 10" id="KW-0444">Lipid biosynthesis</keyword>
<keyword evidence="8 10" id="KW-0443">Lipid metabolism</keyword>
<protein>
    <recommendedName>
        <fullName evidence="10">Fatty acyl-CoA reductase</fullName>
        <ecNumber evidence="10">1.2.1.84</ecNumber>
    </recommendedName>
</protein>
<keyword evidence="9 10" id="KW-0472">Membrane</keyword>
<dbReference type="GO" id="GO:0035336">
    <property type="term" value="P:long-chain fatty-acyl-CoA metabolic process"/>
    <property type="evidence" value="ECO:0007669"/>
    <property type="project" value="TreeGrafter"/>
</dbReference>
<dbReference type="GO" id="GO:0140359">
    <property type="term" value="F:ABC-type transporter activity"/>
    <property type="evidence" value="ECO:0007669"/>
    <property type="project" value="InterPro"/>
</dbReference>
<dbReference type="Pfam" id="PF12698">
    <property type="entry name" value="ABC2_membrane_3"/>
    <property type="match status" value="1"/>
</dbReference>
<dbReference type="InterPro" id="IPR033640">
    <property type="entry name" value="FAR_C"/>
</dbReference>
<feature type="domain" description="ABC transmembrane type-2" evidence="12">
    <location>
        <begin position="1039"/>
        <end position="1266"/>
    </location>
</feature>
<keyword evidence="6" id="KW-0067">ATP-binding</keyword>
<keyword evidence="7 10" id="KW-1133">Transmembrane helix</keyword>
<dbReference type="InterPro" id="IPR013525">
    <property type="entry name" value="ABC2_TM"/>
</dbReference>